<dbReference type="OrthoDB" id="4964398at2"/>
<accession>A0A3A3YWJ7</accession>
<organism evidence="2 3">
    <name type="scientific">Vallicoccus soli</name>
    <dbReference type="NCBI Taxonomy" id="2339232"/>
    <lineage>
        <taxon>Bacteria</taxon>
        <taxon>Bacillati</taxon>
        <taxon>Actinomycetota</taxon>
        <taxon>Actinomycetes</taxon>
        <taxon>Motilibacterales</taxon>
        <taxon>Vallicoccaceae</taxon>
        <taxon>Vallicoccus</taxon>
    </lineage>
</organism>
<dbReference type="RefSeq" id="WP_119950353.1">
    <property type="nucleotide sequence ID" value="NZ_QZEZ01000004.1"/>
</dbReference>
<evidence type="ECO:0000259" key="1">
    <source>
        <dbReference type="Pfam" id="PF08808"/>
    </source>
</evidence>
<evidence type="ECO:0000313" key="2">
    <source>
        <dbReference type="EMBL" id="RJK95927.1"/>
    </source>
</evidence>
<evidence type="ECO:0000313" key="3">
    <source>
        <dbReference type="Proteomes" id="UP000265614"/>
    </source>
</evidence>
<reference evidence="2 3" key="1">
    <citation type="submission" date="2018-09" db="EMBL/GenBank/DDBJ databases">
        <title>YIM 75000 draft genome.</title>
        <authorList>
            <person name="Tang S."/>
            <person name="Feng Y."/>
        </authorList>
    </citation>
    <scope>NUCLEOTIDE SEQUENCE [LARGE SCALE GENOMIC DNA]</scope>
    <source>
        <strain evidence="2 3">YIM 75000</strain>
    </source>
</reference>
<sequence>MTILFRHADPRFPFLWEGSAQPAARWHSHGSGPANYLADTADGAWAEFLRHEAITDPQDLQGIARRLWAVAVPDDVISSAAVPALPPAQLTGGADTYPACQAEAARHRHAGAQALRAPSAALLPGAARGQVVVGGLQEAQDREGEVLVLFGDGWAHLRGWAAVDAGAPTERVLALVRHL</sequence>
<dbReference type="Proteomes" id="UP000265614">
    <property type="component" value="Unassembled WGS sequence"/>
</dbReference>
<gene>
    <name evidence="2" type="ORF">D5H78_10035</name>
</gene>
<name>A0A3A3YWJ7_9ACTN</name>
<protein>
    <submittedName>
        <fullName evidence="2">RES domain-containing protein</fullName>
    </submittedName>
</protein>
<proteinExistence type="predicted"/>
<dbReference type="InterPro" id="IPR014914">
    <property type="entry name" value="RES_dom"/>
</dbReference>
<dbReference type="AlphaFoldDB" id="A0A3A3YWJ7"/>
<dbReference type="EMBL" id="QZEZ01000004">
    <property type="protein sequence ID" value="RJK95927.1"/>
    <property type="molecule type" value="Genomic_DNA"/>
</dbReference>
<dbReference type="Pfam" id="PF08808">
    <property type="entry name" value="RES"/>
    <property type="match status" value="1"/>
</dbReference>
<keyword evidence="3" id="KW-1185">Reference proteome</keyword>
<comment type="caution">
    <text evidence="2">The sequence shown here is derived from an EMBL/GenBank/DDBJ whole genome shotgun (WGS) entry which is preliminary data.</text>
</comment>
<feature type="domain" description="RES" evidence="1">
    <location>
        <begin position="13"/>
        <end position="125"/>
    </location>
</feature>